<protein>
    <submittedName>
        <fullName evidence="1">Uncharacterized protein</fullName>
    </submittedName>
</protein>
<dbReference type="EMBL" id="BARS01009209">
    <property type="protein sequence ID" value="GAF71435.1"/>
    <property type="molecule type" value="Genomic_DNA"/>
</dbReference>
<dbReference type="AlphaFoldDB" id="X0T5T2"/>
<name>X0T5T2_9ZZZZ</name>
<accession>X0T5T2</accession>
<sequence>FYVKATKIGTYCFTLMNGDSDRSYVSEYTVNVSNTWEKKTIRLKHDETGTWDLLNGIGMRVIWTISAGTDFQTTADSWNGGNFISTSNQVNGCDAINNEFKITQIQLHEGVDEIPFNELTRDFGSEVTLCQRYYEKSGNLSTVPNGGVIGLTKKVYSGASDTLIAVTQKFTTKRDTPIFTTFGVGVGVTSKVHRQISASGGTDITCTYTFVTEKSAQVSVVGSAGQIGSFIYSWVAEAEL</sequence>
<gene>
    <name evidence="1" type="ORF">S01H1_17373</name>
</gene>
<organism evidence="1">
    <name type="scientific">marine sediment metagenome</name>
    <dbReference type="NCBI Taxonomy" id="412755"/>
    <lineage>
        <taxon>unclassified sequences</taxon>
        <taxon>metagenomes</taxon>
        <taxon>ecological metagenomes</taxon>
    </lineage>
</organism>
<proteinExistence type="predicted"/>
<feature type="non-terminal residue" evidence="1">
    <location>
        <position position="1"/>
    </location>
</feature>
<comment type="caution">
    <text evidence="1">The sequence shown here is derived from an EMBL/GenBank/DDBJ whole genome shotgun (WGS) entry which is preliminary data.</text>
</comment>
<reference evidence="1" key="1">
    <citation type="journal article" date="2014" name="Front. Microbiol.">
        <title>High frequency of phylogenetically diverse reductive dehalogenase-homologous genes in deep subseafloor sedimentary metagenomes.</title>
        <authorList>
            <person name="Kawai M."/>
            <person name="Futagami T."/>
            <person name="Toyoda A."/>
            <person name="Takaki Y."/>
            <person name="Nishi S."/>
            <person name="Hori S."/>
            <person name="Arai W."/>
            <person name="Tsubouchi T."/>
            <person name="Morono Y."/>
            <person name="Uchiyama I."/>
            <person name="Ito T."/>
            <person name="Fujiyama A."/>
            <person name="Inagaki F."/>
            <person name="Takami H."/>
        </authorList>
    </citation>
    <scope>NUCLEOTIDE SEQUENCE</scope>
    <source>
        <strain evidence="1">Expedition CK06-06</strain>
    </source>
</reference>
<evidence type="ECO:0000313" key="1">
    <source>
        <dbReference type="EMBL" id="GAF71435.1"/>
    </source>
</evidence>